<feature type="coiled-coil region" evidence="1">
    <location>
        <begin position="88"/>
        <end position="131"/>
    </location>
</feature>
<feature type="transmembrane region" description="Helical" evidence="2">
    <location>
        <begin position="248"/>
        <end position="267"/>
    </location>
</feature>
<dbReference type="STRING" id="572479.Hprae_1383"/>
<feature type="transmembrane region" description="Helical" evidence="2">
    <location>
        <begin position="139"/>
        <end position="160"/>
    </location>
</feature>
<proteinExistence type="predicted"/>
<dbReference type="Proteomes" id="UP000006866">
    <property type="component" value="Chromosome"/>
</dbReference>
<protein>
    <submittedName>
        <fullName evidence="3">Uncharacterized protein</fullName>
    </submittedName>
</protein>
<dbReference type="KEGG" id="hpk:Hprae_1383"/>
<keyword evidence="2" id="KW-1133">Transmembrane helix</keyword>
<keyword evidence="2" id="KW-0472">Membrane</keyword>
<reference evidence="3 4" key="2">
    <citation type="journal article" date="2011" name="Stand. Genomic Sci.">
        <title>Complete genome sequence of the extremely halophilic Halanaerobium praevalens type strain (GSL).</title>
        <authorList>
            <person name="Ivanova N."/>
            <person name="Sikorski J."/>
            <person name="Chertkov O."/>
            <person name="Nolan M."/>
            <person name="Lucas S."/>
            <person name="Hammon N."/>
            <person name="Deshpande S."/>
            <person name="Cheng J.F."/>
            <person name="Tapia R."/>
            <person name="Han C."/>
            <person name="Goodwin L."/>
            <person name="Pitluck S."/>
            <person name="Huntemann M."/>
            <person name="Liolios K."/>
            <person name="Pagani I."/>
            <person name="Mavromatis K."/>
            <person name="Ovchinikova G."/>
            <person name="Pati A."/>
            <person name="Chen A."/>
            <person name="Palaniappan K."/>
            <person name="Land M."/>
            <person name="Hauser L."/>
            <person name="Brambilla E.M."/>
            <person name="Kannan K.P."/>
            <person name="Rohde M."/>
            <person name="Tindall B.J."/>
            <person name="Goker M."/>
            <person name="Detter J.C."/>
            <person name="Woyke T."/>
            <person name="Bristow J."/>
            <person name="Eisen J.A."/>
            <person name="Markowitz V."/>
            <person name="Hugenholtz P."/>
            <person name="Kyrpides N.C."/>
            <person name="Klenk H.P."/>
            <person name="Lapidus A."/>
        </authorList>
    </citation>
    <scope>NUCLEOTIDE SEQUENCE [LARGE SCALE GENOMIC DNA]</scope>
    <source>
        <strain evidence="4">ATCC 33744 / DSM 2228 / GSL</strain>
    </source>
</reference>
<dbReference type="EMBL" id="CP002175">
    <property type="protein sequence ID" value="ADO77513.1"/>
    <property type="molecule type" value="Genomic_DNA"/>
</dbReference>
<dbReference type="AlphaFoldDB" id="E3DN94"/>
<evidence type="ECO:0000313" key="3">
    <source>
        <dbReference type="EMBL" id="ADO77513.1"/>
    </source>
</evidence>
<dbReference type="PATRIC" id="fig|572479.3.peg.1402"/>
<gene>
    <name evidence="3" type="ordered locus">Hprae_1383</name>
</gene>
<evidence type="ECO:0000256" key="2">
    <source>
        <dbReference type="SAM" id="Phobius"/>
    </source>
</evidence>
<organism evidence="3 4">
    <name type="scientific">Halanaerobium praevalens (strain ATCC 33744 / DSM 2228 / GSL)</name>
    <dbReference type="NCBI Taxonomy" id="572479"/>
    <lineage>
        <taxon>Bacteria</taxon>
        <taxon>Bacillati</taxon>
        <taxon>Bacillota</taxon>
        <taxon>Clostridia</taxon>
        <taxon>Halanaerobiales</taxon>
        <taxon>Halanaerobiaceae</taxon>
        <taxon>Halanaerobium</taxon>
    </lineage>
</organism>
<feature type="transmembrane region" description="Helical" evidence="2">
    <location>
        <begin position="166"/>
        <end position="190"/>
    </location>
</feature>
<dbReference type="OrthoDB" id="2973471at2"/>
<dbReference type="eggNOG" id="ENOG50310K8">
    <property type="taxonomic scope" value="Bacteria"/>
</dbReference>
<dbReference type="HOGENOM" id="CLU_747563_0_0_9"/>
<keyword evidence="4" id="KW-1185">Reference proteome</keyword>
<evidence type="ECO:0000313" key="4">
    <source>
        <dbReference type="Proteomes" id="UP000006866"/>
    </source>
</evidence>
<keyword evidence="2" id="KW-0812">Transmembrane</keyword>
<accession>E3DN94</accession>
<sequence length="370" mass="44088">MWNNILYYLLRLLSKSPILNVADDSNFGTMKKKKKKEYYLKLRISLFVISLGIIKIYILTYHQEEGFNFFNVKKLSDILYFMNLRKHKEKIEKEVEGKADEFEKLIEEEDSENINKKIEILKYKLEEENKRKDKSYNKVNTYIVILLGLFTISIPTLLNFSNWGSSLYYIFAFVIFYNLMNVTILLYNILKVNSFSRFILKEVKEIKEKKKLLIKMARSFYKDWYCKKEEARIFVTYVLNIETYIKQALFFAFLLIICHNLFVFYTGTINENKGYINNRVLIDLSKNDQRKFNSSLIRINNLQKNLLKNEIKEIIILKGGDANSEKYNDIINTIKLYNVNNIKITQTILDSSLETKEKFINIIPIYREGK</sequence>
<name>E3DN94_HALPG</name>
<keyword evidence="1" id="KW-0175">Coiled coil</keyword>
<dbReference type="RefSeq" id="WP_014553536.1">
    <property type="nucleotide sequence ID" value="NC_017455.1"/>
</dbReference>
<reference evidence="4" key="1">
    <citation type="submission" date="2010-10" db="EMBL/GenBank/DDBJ databases">
        <title>The complete genome of Halanaerobium praevalens DSM 2228.</title>
        <authorList>
            <consortium name="US DOE Joint Genome Institute (JGI-PGF)"/>
            <person name="Lucas S."/>
            <person name="Copeland A."/>
            <person name="Lapidus A."/>
            <person name="Glavina del Rio T."/>
            <person name="Dalin E."/>
            <person name="Tice H."/>
            <person name="Bruce D."/>
            <person name="Goodwin L."/>
            <person name="Pitluck S."/>
            <person name="Kyrpides N."/>
            <person name="Mavromatis K."/>
            <person name="Ivanova N."/>
            <person name="Ovchinnikova G."/>
            <person name="Chertkov O."/>
            <person name="Detter J.C."/>
            <person name="Han C."/>
            <person name="Larimer F."/>
            <person name="Land M."/>
            <person name="Hauser L."/>
            <person name="Markowitz V."/>
            <person name="Cheng J.-F."/>
            <person name="Hugenholtz P."/>
            <person name="Woyke T."/>
            <person name="Wu D."/>
            <person name="Tindall B."/>
            <person name="Pomrenke H.G."/>
            <person name="Brambilla E."/>
            <person name="Klenk H.-P."/>
            <person name="Eisen J.A."/>
        </authorList>
    </citation>
    <scope>NUCLEOTIDE SEQUENCE [LARGE SCALE GENOMIC DNA]</scope>
    <source>
        <strain evidence="4">ATCC 33744 / DSM 2228 / GSL</strain>
    </source>
</reference>
<evidence type="ECO:0000256" key="1">
    <source>
        <dbReference type="SAM" id="Coils"/>
    </source>
</evidence>
<feature type="transmembrane region" description="Helical" evidence="2">
    <location>
        <begin position="40"/>
        <end position="60"/>
    </location>
</feature>